<comment type="caution">
    <text evidence="2">The sequence shown here is derived from an EMBL/GenBank/DDBJ whole genome shotgun (WGS) entry which is preliminary data.</text>
</comment>
<evidence type="ECO:0000313" key="2">
    <source>
        <dbReference type="EMBL" id="KAL3315431.1"/>
    </source>
</evidence>
<evidence type="ECO:0000313" key="3">
    <source>
        <dbReference type="Proteomes" id="UP001626550"/>
    </source>
</evidence>
<proteinExistence type="predicted"/>
<dbReference type="Proteomes" id="UP001626550">
    <property type="component" value="Unassembled WGS sequence"/>
</dbReference>
<accession>A0ABD2Q9N2</accession>
<evidence type="ECO:0000256" key="1">
    <source>
        <dbReference type="SAM" id="MobiDB-lite"/>
    </source>
</evidence>
<sequence length="84" mass="9439">MGKGDQGSPTLEDEDAPDGCIPYDMQKRAQSLLKGKYAQLEHRTVELRWRVEVSSRSPNLIPQMLPLVISYPHIKVSCISTSKL</sequence>
<gene>
    <name evidence="2" type="ORF">Ciccas_005935</name>
</gene>
<keyword evidence="3" id="KW-1185">Reference proteome</keyword>
<feature type="region of interest" description="Disordered" evidence="1">
    <location>
        <begin position="1"/>
        <end position="20"/>
    </location>
</feature>
<reference evidence="2 3" key="1">
    <citation type="submission" date="2024-11" db="EMBL/GenBank/DDBJ databases">
        <title>Adaptive evolution of stress response genes in parasites aligns with host niche diversity.</title>
        <authorList>
            <person name="Hahn C."/>
            <person name="Resl P."/>
        </authorList>
    </citation>
    <scope>NUCLEOTIDE SEQUENCE [LARGE SCALE GENOMIC DNA]</scope>
    <source>
        <strain evidence="2">EGGRZ-B1_66</strain>
        <tissue evidence="2">Body</tissue>
    </source>
</reference>
<protein>
    <submittedName>
        <fullName evidence="2">Uncharacterized protein</fullName>
    </submittedName>
</protein>
<name>A0ABD2Q9N2_9PLAT</name>
<dbReference type="EMBL" id="JBJKFK010000753">
    <property type="protein sequence ID" value="KAL3315431.1"/>
    <property type="molecule type" value="Genomic_DNA"/>
</dbReference>
<organism evidence="2 3">
    <name type="scientific">Cichlidogyrus casuarinus</name>
    <dbReference type="NCBI Taxonomy" id="1844966"/>
    <lineage>
        <taxon>Eukaryota</taxon>
        <taxon>Metazoa</taxon>
        <taxon>Spiralia</taxon>
        <taxon>Lophotrochozoa</taxon>
        <taxon>Platyhelminthes</taxon>
        <taxon>Monogenea</taxon>
        <taxon>Monopisthocotylea</taxon>
        <taxon>Dactylogyridea</taxon>
        <taxon>Ancyrocephalidae</taxon>
        <taxon>Cichlidogyrus</taxon>
    </lineage>
</organism>
<dbReference type="AlphaFoldDB" id="A0ABD2Q9N2"/>